<feature type="transmembrane region" description="Helical" evidence="2">
    <location>
        <begin position="18"/>
        <end position="35"/>
    </location>
</feature>
<dbReference type="Gene3D" id="1.20.1640.10">
    <property type="entry name" value="Multidrug efflux transporter AcrB transmembrane domain"/>
    <property type="match status" value="5"/>
</dbReference>
<feature type="transmembrane region" description="Helical" evidence="2">
    <location>
        <begin position="1167"/>
        <end position="1192"/>
    </location>
</feature>
<feature type="compositionally biased region" description="Gly residues" evidence="1">
    <location>
        <begin position="347"/>
        <end position="356"/>
    </location>
</feature>
<dbReference type="Gene3D" id="3.30.2090.10">
    <property type="entry name" value="Multidrug efflux transporter AcrB TolC docking domain, DN and DC subdomains"/>
    <property type="match status" value="2"/>
</dbReference>
<feature type="transmembrane region" description="Helical" evidence="2">
    <location>
        <begin position="787"/>
        <end position="805"/>
    </location>
</feature>
<sequence>MSFRPEDSRFAFTTRRPVAILMVVMAVAVFGWVSYNRLALTLMPDMSYPSLTVRTEYPGSAPEEIETTISQRLEQELGIVPGLTSISSISKAGQSDVILEFQWETDMNVAAADIREKVDQVRLPDDAERPLLLRYDPTLDPIMRLGLAGPQDLYDLRYLAEYDIKRRLEALDGVAAAKIKGGLEELYLVAIDESRLSTLNLNINQVSQRLSQGNVNLPGGNLREGQTEYLIRTMNEFQSLAEVEALIVTRQNGVDIRLRDIAEVSRYHKDREVITAVDGHESIEIEIYKEADANIVEVARRVTEAIYGTPAQQAYVATLPPDGSLPPPTAEERKQMQAAAASARAPGGRGGPGGAGFAARQAEAQRVLRHRANTDFVAFQLPADSSIQTLADQSIFIRNSIDEVKNNAIFGAIIAVGVLFVFLRNLGQTLIIGICIPISIVATFAPMFMTGVSLNIISLGGLALGVGMLVDNAIVVLESIYRCREEGDDLQTAVVRGVSEVGMAVTASTATTVAVFFPIVFVEGVAGQVFGDMALTVVFSLLASLFAALFFIPMLASRDFTGNSQAVGEKLAQGQFLQFPRATANESWGQRLRDTVTGIGLYLVRTLWVLLLPVALVSKILISLLAVVLSPLLWLLGRKAAPGTSLWTRLTSWLADDSCGPFAGEVIWPGLLRFTAATAFGSGCATFAAWISRGRNLFFKAIRALFVVFVLPFLLLRFVFTLFIRTASTVLQAIALWIAATVLLIIRLGALVLQPLVAPGLATFNRGFDLLQNTYPRILRRALDQRWAVMGTAAALFAACWLLLLPRLGRELIPQVHQGEFNLDITLPVGTPLERTYEVTNLIDEAVRVEPEVALTALTAGAEDNATRASEAGEHTARLTVRLKTGTPLSAEEAVIERIRQKFRDFPELKLEVTYPALFSFKSPVEVEVRGHELETLKNLSRTAEARLAEIPGLVDVRSSLQSGNPEIRIIYHRDRLAEYGLSLRTVAELVRNKVQGDVATEYRQAERLIDILVRLQEDDRLGLAELSQLIVNPGGEIPIPLSAVADLRVSEGPSEIRRIDQTRTAVIYANLSGADLATVSREIVSVMESIDFPTGFDYAVSGQNEEMQTSINSLLLAFALALFLVYIVMASQFESLIQPFLIMMTVPLALIGVIGALYLTGTSVSIMVFIGLIILAGIVVNNAIVLIDYINTLQDRGIERTEAIIEAGRARLRPILMTTLTTVLGLAPMALGLGEGSEIRTPMAITVIAGLALSTVLTLVIVPTLYAQFGGHRKVNS</sequence>
<evidence type="ECO:0000256" key="2">
    <source>
        <dbReference type="SAM" id="Phobius"/>
    </source>
</evidence>
<gene>
    <name evidence="3" type="ORF">K1X11_016880</name>
</gene>
<accession>A0ABZ1C577</accession>
<feature type="compositionally biased region" description="Low complexity" evidence="1">
    <location>
        <begin position="337"/>
        <end position="346"/>
    </location>
</feature>
<dbReference type="InterPro" id="IPR027463">
    <property type="entry name" value="AcrB_DN_DC_subdom"/>
</dbReference>
<keyword evidence="4" id="KW-1185">Reference proteome</keyword>
<evidence type="ECO:0000313" key="3">
    <source>
        <dbReference type="EMBL" id="WRQ86493.1"/>
    </source>
</evidence>
<feature type="region of interest" description="Disordered" evidence="1">
    <location>
        <begin position="317"/>
        <end position="356"/>
    </location>
</feature>
<dbReference type="PANTHER" id="PTHR32063:SF0">
    <property type="entry name" value="SWARMING MOTILITY PROTEIN SWRC"/>
    <property type="match status" value="1"/>
</dbReference>
<feature type="transmembrane region" description="Helical" evidence="2">
    <location>
        <begin position="533"/>
        <end position="556"/>
    </location>
</feature>
<proteinExistence type="predicted"/>
<feature type="transmembrane region" description="Helical" evidence="2">
    <location>
        <begin position="407"/>
        <end position="423"/>
    </location>
</feature>
<keyword evidence="2" id="KW-0472">Membrane</keyword>
<name>A0ABZ1C577_9BACT</name>
<dbReference type="RefSeq" id="WP_221031414.1">
    <property type="nucleotide sequence ID" value="NZ_CP139781.1"/>
</dbReference>
<feature type="transmembrane region" description="Helical" evidence="2">
    <location>
        <begin position="1112"/>
        <end position="1129"/>
    </location>
</feature>
<dbReference type="Proteomes" id="UP000738431">
    <property type="component" value="Chromosome"/>
</dbReference>
<dbReference type="Pfam" id="PF00873">
    <property type="entry name" value="ACR_tran"/>
    <property type="match status" value="3"/>
</dbReference>
<feature type="transmembrane region" description="Helical" evidence="2">
    <location>
        <begin position="501"/>
        <end position="521"/>
    </location>
</feature>
<dbReference type="PRINTS" id="PR00702">
    <property type="entry name" value="ACRIFLAVINRP"/>
</dbReference>
<protein>
    <submittedName>
        <fullName evidence="3">Efflux RND transporter permease subunit</fullName>
    </submittedName>
</protein>
<dbReference type="Gene3D" id="3.30.70.1440">
    <property type="entry name" value="Multidrug efflux transporter AcrB pore domain"/>
    <property type="match status" value="1"/>
</dbReference>
<reference evidence="3 4" key="1">
    <citation type="submission" date="2021-08" db="EMBL/GenBank/DDBJ databases">
        <authorList>
            <person name="Zhang D."/>
            <person name="Zhang A."/>
            <person name="Wang L."/>
        </authorList>
    </citation>
    <scope>NUCLEOTIDE SEQUENCE [LARGE SCALE GENOMIC DNA]</scope>
    <source>
        <strain evidence="3 4">WL0086</strain>
    </source>
</reference>
<dbReference type="Gene3D" id="3.30.70.1430">
    <property type="entry name" value="Multidrug efflux transporter AcrB pore domain"/>
    <property type="match status" value="2"/>
</dbReference>
<feature type="transmembrane region" description="Helical" evidence="2">
    <location>
        <begin position="1244"/>
        <end position="1268"/>
    </location>
</feature>
<evidence type="ECO:0000256" key="1">
    <source>
        <dbReference type="SAM" id="MobiDB-lite"/>
    </source>
</evidence>
<feature type="transmembrane region" description="Helical" evidence="2">
    <location>
        <begin position="704"/>
        <end position="724"/>
    </location>
</feature>
<reference evidence="3 4" key="2">
    <citation type="submission" date="2023-12" db="EMBL/GenBank/DDBJ databases">
        <title>Description of an unclassified Opitutus bacterium of Verrucomicrobiota.</title>
        <authorList>
            <person name="Zhang D.-F."/>
        </authorList>
    </citation>
    <scope>NUCLEOTIDE SEQUENCE [LARGE SCALE GENOMIC DNA]</scope>
    <source>
        <strain evidence="3 4">WL0086</strain>
    </source>
</reference>
<dbReference type="SUPFAM" id="SSF82714">
    <property type="entry name" value="Multidrug efflux transporter AcrB TolC docking domain, DN and DC subdomains"/>
    <property type="match status" value="2"/>
</dbReference>
<feature type="transmembrane region" description="Helical" evidence="2">
    <location>
        <begin position="671"/>
        <end position="692"/>
    </location>
</feature>
<keyword evidence="2" id="KW-0812">Transmembrane</keyword>
<feature type="transmembrane region" description="Helical" evidence="2">
    <location>
        <begin position="607"/>
        <end position="636"/>
    </location>
</feature>
<feature type="transmembrane region" description="Helical" evidence="2">
    <location>
        <begin position="430"/>
        <end position="450"/>
    </location>
</feature>
<feature type="transmembrane region" description="Helical" evidence="2">
    <location>
        <begin position="1141"/>
        <end position="1161"/>
    </location>
</feature>
<feature type="transmembrane region" description="Helical" evidence="2">
    <location>
        <begin position="1213"/>
        <end position="1232"/>
    </location>
</feature>
<dbReference type="Gene3D" id="3.30.70.1320">
    <property type="entry name" value="Multidrug efflux transporter AcrB pore domain like"/>
    <property type="match status" value="2"/>
</dbReference>
<feature type="transmembrane region" description="Helical" evidence="2">
    <location>
        <begin position="456"/>
        <end position="480"/>
    </location>
</feature>
<dbReference type="SUPFAM" id="SSF82866">
    <property type="entry name" value="Multidrug efflux transporter AcrB transmembrane domain"/>
    <property type="match status" value="2"/>
</dbReference>
<dbReference type="SUPFAM" id="SSF82693">
    <property type="entry name" value="Multidrug efflux transporter AcrB pore domain, PN1, PN2, PC1 and PC2 subdomains"/>
    <property type="match status" value="3"/>
</dbReference>
<evidence type="ECO:0000313" key="4">
    <source>
        <dbReference type="Proteomes" id="UP000738431"/>
    </source>
</evidence>
<dbReference type="EMBL" id="CP139781">
    <property type="protein sequence ID" value="WRQ86493.1"/>
    <property type="molecule type" value="Genomic_DNA"/>
</dbReference>
<feature type="transmembrane region" description="Helical" evidence="2">
    <location>
        <begin position="730"/>
        <end position="753"/>
    </location>
</feature>
<dbReference type="InterPro" id="IPR001036">
    <property type="entry name" value="Acrflvin-R"/>
</dbReference>
<organism evidence="3 4">
    <name type="scientific">Actomonas aquatica</name>
    <dbReference type="NCBI Taxonomy" id="2866162"/>
    <lineage>
        <taxon>Bacteria</taxon>
        <taxon>Pseudomonadati</taxon>
        <taxon>Verrucomicrobiota</taxon>
        <taxon>Opitutia</taxon>
        <taxon>Opitutales</taxon>
        <taxon>Opitutaceae</taxon>
        <taxon>Actomonas</taxon>
    </lineage>
</organism>
<dbReference type="PANTHER" id="PTHR32063">
    <property type="match status" value="1"/>
</dbReference>
<keyword evidence="2" id="KW-1133">Transmembrane helix</keyword>